<reference evidence="2 3" key="1">
    <citation type="submission" date="2024-09" db="EMBL/GenBank/DDBJ databases">
        <title>Floridaenema gen nov. (Aerosakkonemataceae, Aerosakkonematales ord. nov., Cyanobacteria) from benthic tropical and subtropical fresh waters, with the description of four new species.</title>
        <authorList>
            <person name="Moretto J.A."/>
            <person name="Berthold D.E."/>
            <person name="Lefler F.W."/>
            <person name="Huang I.-S."/>
            <person name="Laughinghouse H. IV."/>
        </authorList>
    </citation>
    <scope>NUCLEOTIDE SEQUENCE [LARGE SCALE GENOMIC DNA]</scope>
    <source>
        <strain evidence="2 3">BLCC-F154</strain>
    </source>
</reference>
<dbReference type="EMBL" id="JBHFNS010000084">
    <property type="protein sequence ID" value="MFB2938111.1"/>
    <property type="molecule type" value="Genomic_DNA"/>
</dbReference>
<dbReference type="Proteomes" id="UP001576776">
    <property type="component" value="Unassembled WGS sequence"/>
</dbReference>
<comment type="caution">
    <text evidence="2">The sequence shown here is derived from an EMBL/GenBank/DDBJ whole genome shotgun (WGS) entry which is preliminary data.</text>
</comment>
<feature type="compositionally biased region" description="Polar residues" evidence="1">
    <location>
        <begin position="1"/>
        <end position="22"/>
    </location>
</feature>
<evidence type="ECO:0000313" key="3">
    <source>
        <dbReference type="Proteomes" id="UP001576776"/>
    </source>
</evidence>
<name>A0ABV4YH08_9CYAN</name>
<protein>
    <submittedName>
        <fullName evidence="2">Uncharacterized protein</fullName>
    </submittedName>
</protein>
<evidence type="ECO:0000313" key="2">
    <source>
        <dbReference type="EMBL" id="MFB2938111.1"/>
    </source>
</evidence>
<organism evidence="2 3">
    <name type="scientific">Floridaenema fluviatile BLCC-F154</name>
    <dbReference type="NCBI Taxonomy" id="3153640"/>
    <lineage>
        <taxon>Bacteria</taxon>
        <taxon>Bacillati</taxon>
        <taxon>Cyanobacteriota</taxon>
        <taxon>Cyanophyceae</taxon>
        <taxon>Oscillatoriophycideae</taxon>
        <taxon>Aerosakkonematales</taxon>
        <taxon>Aerosakkonemataceae</taxon>
        <taxon>Floridanema</taxon>
        <taxon>Floridanema fluviatile</taxon>
    </lineage>
</organism>
<sequence length="65" mass="6951">MGQSASPITSADSTTLNPQTNGHSERGASDISWVLGRSLKQVANRKVSERRGLGPKQKPNRNGYG</sequence>
<keyword evidence="3" id="KW-1185">Reference proteome</keyword>
<proteinExistence type="predicted"/>
<gene>
    <name evidence="2" type="ORF">ACE1B6_22925</name>
</gene>
<accession>A0ABV4YH08</accession>
<feature type="region of interest" description="Disordered" evidence="1">
    <location>
        <begin position="1"/>
        <end position="65"/>
    </location>
</feature>
<evidence type="ECO:0000256" key="1">
    <source>
        <dbReference type="SAM" id="MobiDB-lite"/>
    </source>
</evidence>